<keyword evidence="5 6" id="KW-0408">Iron</keyword>
<gene>
    <name evidence="9" type="ORF">CERZMDRAFT_113086</name>
</gene>
<dbReference type="PANTHER" id="PTHR24305:SF210">
    <property type="entry name" value="CYTOCHROME P450 MONOOXYGENASE ASQL-RELATED"/>
    <property type="match status" value="1"/>
</dbReference>
<dbReference type="InterPro" id="IPR036396">
    <property type="entry name" value="Cyt_P450_sf"/>
</dbReference>
<keyword evidence="3 6" id="KW-0349">Heme</keyword>
<keyword evidence="10" id="KW-1185">Reference proteome</keyword>
<dbReference type="GO" id="GO:0020037">
    <property type="term" value="F:heme binding"/>
    <property type="evidence" value="ECO:0007669"/>
    <property type="project" value="InterPro"/>
</dbReference>
<feature type="transmembrane region" description="Helical" evidence="8">
    <location>
        <begin position="12"/>
        <end position="32"/>
    </location>
</feature>
<protein>
    <submittedName>
        <fullName evidence="9">Uncharacterized protein</fullName>
    </submittedName>
</protein>
<evidence type="ECO:0000313" key="9">
    <source>
        <dbReference type="EMBL" id="KAF2210952.1"/>
    </source>
</evidence>
<evidence type="ECO:0000256" key="5">
    <source>
        <dbReference type="ARBA" id="ARBA00023004"/>
    </source>
</evidence>
<evidence type="ECO:0000256" key="4">
    <source>
        <dbReference type="ARBA" id="ARBA00022723"/>
    </source>
</evidence>
<keyword evidence="4 6" id="KW-0479">Metal-binding</keyword>
<dbReference type="PROSITE" id="PS00086">
    <property type="entry name" value="CYTOCHROME_P450"/>
    <property type="match status" value="1"/>
</dbReference>
<feature type="binding site" description="axial binding residue" evidence="6">
    <location>
        <position position="449"/>
    </location>
    <ligand>
        <name>heme</name>
        <dbReference type="ChEBI" id="CHEBI:30413"/>
    </ligand>
    <ligandPart>
        <name>Fe</name>
        <dbReference type="ChEBI" id="CHEBI:18248"/>
    </ligandPart>
</feature>
<dbReference type="PANTHER" id="PTHR24305">
    <property type="entry name" value="CYTOCHROME P450"/>
    <property type="match status" value="1"/>
</dbReference>
<evidence type="ECO:0000256" key="8">
    <source>
        <dbReference type="SAM" id="Phobius"/>
    </source>
</evidence>
<dbReference type="Proteomes" id="UP000799539">
    <property type="component" value="Unassembled WGS sequence"/>
</dbReference>
<dbReference type="CDD" id="cd11058">
    <property type="entry name" value="CYP60B-like"/>
    <property type="match status" value="1"/>
</dbReference>
<evidence type="ECO:0000256" key="3">
    <source>
        <dbReference type="ARBA" id="ARBA00022617"/>
    </source>
</evidence>
<evidence type="ECO:0000256" key="6">
    <source>
        <dbReference type="PIRSR" id="PIRSR602401-1"/>
    </source>
</evidence>
<dbReference type="PRINTS" id="PR00463">
    <property type="entry name" value="EP450I"/>
</dbReference>
<dbReference type="EMBL" id="ML992679">
    <property type="protein sequence ID" value="KAF2210952.1"/>
    <property type="molecule type" value="Genomic_DNA"/>
</dbReference>
<dbReference type="SUPFAM" id="SSF48264">
    <property type="entry name" value="Cytochrome P450"/>
    <property type="match status" value="1"/>
</dbReference>
<reference evidence="9" key="1">
    <citation type="journal article" date="2020" name="Stud. Mycol.">
        <title>101 Dothideomycetes genomes: a test case for predicting lifestyles and emergence of pathogens.</title>
        <authorList>
            <person name="Haridas S."/>
            <person name="Albert R."/>
            <person name="Binder M."/>
            <person name="Bloem J."/>
            <person name="Labutti K."/>
            <person name="Salamov A."/>
            <person name="Andreopoulos B."/>
            <person name="Baker S."/>
            <person name="Barry K."/>
            <person name="Bills G."/>
            <person name="Bluhm B."/>
            <person name="Cannon C."/>
            <person name="Castanera R."/>
            <person name="Culley D."/>
            <person name="Daum C."/>
            <person name="Ezra D."/>
            <person name="Gonzalez J."/>
            <person name="Henrissat B."/>
            <person name="Kuo A."/>
            <person name="Liang C."/>
            <person name="Lipzen A."/>
            <person name="Lutzoni F."/>
            <person name="Magnuson J."/>
            <person name="Mondo S."/>
            <person name="Nolan M."/>
            <person name="Ohm R."/>
            <person name="Pangilinan J."/>
            <person name="Park H.-J."/>
            <person name="Ramirez L."/>
            <person name="Alfaro M."/>
            <person name="Sun H."/>
            <person name="Tritt A."/>
            <person name="Yoshinaga Y."/>
            <person name="Zwiers L.-H."/>
            <person name="Turgeon B."/>
            <person name="Goodwin S."/>
            <person name="Spatafora J."/>
            <person name="Crous P."/>
            <person name="Grigoriev I."/>
        </authorList>
    </citation>
    <scope>NUCLEOTIDE SEQUENCE</scope>
    <source>
        <strain evidence="9">SCOH1-5</strain>
    </source>
</reference>
<keyword evidence="7" id="KW-0503">Monooxygenase</keyword>
<dbReference type="InterPro" id="IPR017972">
    <property type="entry name" value="Cyt_P450_CS"/>
</dbReference>
<dbReference type="OrthoDB" id="1470350at2759"/>
<evidence type="ECO:0000313" key="10">
    <source>
        <dbReference type="Proteomes" id="UP000799539"/>
    </source>
</evidence>
<dbReference type="GO" id="GO:0004497">
    <property type="term" value="F:monooxygenase activity"/>
    <property type="evidence" value="ECO:0007669"/>
    <property type="project" value="UniProtKB-KW"/>
</dbReference>
<dbReference type="Gene3D" id="1.10.630.10">
    <property type="entry name" value="Cytochrome P450"/>
    <property type="match status" value="1"/>
</dbReference>
<evidence type="ECO:0000256" key="7">
    <source>
        <dbReference type="RuleBase" id="RU000461"/>
    </source>
</evidence>
<name>A0A6A6FC16_9PEZI</name>
<sequence length="506" mass="57228">MVASHESSAHGISRVLTIVVALPFIFLAWNLFYNLYLHPLRSYPGPLLWRASKLPSAYYALRGRLDTKLLHIHRKYGKHIRIAPDELSFADARAWKDVYGPKPEFRKDPRYIQNPPNGSHSILTAPREEHARFRRLLSYAFSDKGLREQELRIKRYVDLLMDRLHEVAHKPGSANIVDWYTMTVFDVLGELAWGESFHGLEERRVHEWIPAILANVKYVSQTVTLRGLGLAKFTPYLADPELLKGRKKNYILAAGLASKRAEYKGEPRGDFWDRVLIKSEGDNNAAGVAQGMSTAEMINNASVLVLAGAETSATTLSGATYLLLKHPNTMKLLIDEIRAAFKCDEEIDARSVSRLSYMLAVLDETMRIYPAVSQPSHRVPPSGGGMVCGKWVPDTASIRLCPMAMNRTEFNFARADEFVPERWLPGAPEEFSNDAKQAFQPFSIGSRNCIGRNLAYAEMRLILAKLLFNFELELDAEKTGDWFDQRSFAVWSKGPLYVKLSPAKRV</sequence>
<dbReference type="InterPro" id="IPR002401">
    <property type="entry name" value="Cyt_P450_E_grp-I"/>
</dbReference>
<dbReference type="AlphaFoldDB" id="A0A6A6FC16"/>
<keyword evidence="8" id="KW-1133">Transmembrane helix</keyword>
<organism evidence="9 10">
    <name type="scientific">Cercospora zeae-maydis SCOH1-5</name>
    <dbReference type="NCBI Taxonomy" id="717836"/>
    <lineage>
        <taxon>Eukaryota</taxon>
        <taxon>Fungi</taxon>
        <taxon>Dikarya</taxon>
        <taxon>Ascomycota</taxon>
        <taxon>Pezizomycotina</taxon>
        <taxon>Dothideomycetes</taxon>
        <taxon>Dothideomycetidae</taxon>
        <taxon>Mycosphaerellales</taxon>
        <taxon>Mycosphaerellaceae</taxon>
        <taxon>Cercospora</taxon>
    </lineage>
</organism>
<dbReference type="PRINTS" id="PR00385">
    <property type="entry name" value="P450"/>
</dbReference>
<dbReference type="InterPro" id="IPR001128">
    <property type="entry name" value="Cyt_P450"/>
</dbReference>
<proteinExistence type="inferred from homology"/>
<keyword evidence="8" id="KW-0812">Transmembrane</keyword>
<dbReference type="InterPro" id="IPR050121">
    <property type="entry name" value="Cytochrome_P450_monoxygenase"/>
</dbReference>
<evidence type="ECO:0000256" key="1">
    <source>
        <dbReference type="ARBA" id="ARBA00001971"/>
    </source>
</evidence>
<accession>A0A6A6FC16</accession>
<keyword evidence="8" id="KW-0472">Membrane</keyword>
<dbReference type="GO" id="GO:0005506">
    <property type="term" value="F:iron ion binding"/>
    <property type="evidence" value="ECO:0007669"/>
    <property type="project" value="InterPro"/>
</dbReference>
<dbReference type="GO" id="GO:0016705">
    <property type="term" value="F:oxidoreductase activity, acting on paired donors, with incorporation or reduction of molecular oxygen"/>
    <property type="evidence" value="ECO:0007669"/>
    <property type="project" value="InterPro"/>
</dbReference>
<comment type="similarity">
    <text evidence="2 7">Belongs to the cytochrome P450 family.</text>
</comment>
<keyword evidence="7" id="KW-0560">Oxidoreductase</keyword>
<dbReference type="Pfam" id="PF00067">
    <property type="entry name" value="p450"/>
    <property type="match status" value="1"/>
</dbReference>
<evidence type="ECO:0000256" key="2">
    <source>
        <dbReference type="ARBA" id="ARBA00010617"/>
    </source>
</evidence>
<comment type="cofactor">
    <cofactor evidence="1 6">
        <name>heme</name>
        <dbReference type="ChEBI" id="CHEBI:30413"/>
    </cofactor>
</comment>